<feature type="transmembrane region" description="Helical" evidence="7">
    <location>
        <begin position="37"/>
        <end position="57"/>
    </location>
</feature>
<evidence type="ECO:0000256" key="5">
    <source>
        <dbReference type="ARBA" id="ARBA00023136"/>
    </source>
</evidence>
<organism evidence="9 10">
    <name type="scientific">Aeromicrobium fastidiosum</name>
    <dbReference type="NCBI Taxonomy" id="52699"/>
    <lineage>
        <taxon>Bacteria</taxon>
        <taxon>Bacillati</taxon>
        <taxon>Actinomycetota</taxon>
        <taxon>Actinomycetes</taxon>
        <taxon>Propionibacteriales</taxon>
        <taxon>Nocardioidaceae</taxon>
        <taxon>Aeromicrobium</taxon>
    </lineage>
</organism>
<evidence type="ECO:0000256" key="2">
    <source>
        <dbReference type="ARBA" id="ARBA00022475"/>
    </source>
</evidence>
<dbReference type="Proteomes" id="UP001515100">
    <property type="component" value="Unassembled WGS sequence"/>
</dbReference>
<keyword evidence="10" id="KW-1185">Reference proteome</keyword>
<comment type="caution">
    <text evidence="9">The sequence shown here is derived from an EMBL/GenBank/DDBJ whole genome shotgun (WGS) entry which is preliminary data.</text>
</comment>
<feature type="transmembrane region" description="Helical" evidence="7">
    <location>
        <begin position="6"/>
        <end position="25"/>
    </location>
</feature>
<gene>
    <name evidence="9" type="ORF">ESP62_012670</name>
</gene>
<dbReference type="Pfam" id="PF13396">
    <property type="entry name" value="PLDc_N"/>
    <property type="match status" value="1"/>
</dbReference>
<sequence>MLYMDGLLSVVVLGLWIFCLIDVITTDESLCRNLSKTMWVLLVLFLPAVGSLAWLIAGRPQAPADLPYKGNRGTAVPAVYDRERPAHHVDPDPDAEAEYQRALRARAEEQRQAYRARQQRELGEGPRES</sequence>
<evidence type="ECO:0000256" key="6">
    <source>
        <dbReference type="SAM" id="MobiDB-lite"/>
    </source>
</evidence>
<keyword evidence="5 7" id="KW-0472">Membrane</keyword>
<dbReference type="OrthoDB" id="3298527at2"/>
<evidence type="ECO:0000256" key="3">
    <source>
        <dbReference type="ARBA" id="ARBA00022692"/>
    </source>
</evidence>
<evidence type="ECO:0000313" key="9">
    <source>
        <dbReference type="EMBL" id="KAA1376284.1"/>
    </source>
</evidence>
<accession>A0A641AMY4</accession>
<comment type="subcellular location">
    <subcellularLocation>
        <location evidence="1">Cell membrane</location>
        <topology evidence="1">Multi-pass membrane protein</topology>
    </subcellularLocation>
</comment>
<reference evidence="9" key="1">
    <citation type="submission" date="2019-09" db="EMBL/GenBank/DDBJ databases">
        <authorList>
            <person name="Li J."/>
        </authorList>
    </citation>
    <scope>NUCLEOTIDE SEQUENCE [LARGE SCALE GENOMIC DNA]</scope>
    <source>
        <strain evidence="9">NRBC 14897</strain>
    </source>
</reference>
<keyword evidence="3 7" id="KW-0812">Transmembrane</keyword>
<name>A0A641AMY4_9ACTN</name>
<evidence type="ECO:0000256" key="1">
    <source>
        <dbReference type="ARBA" id="ARBA00004651"/>
    </source>
</evidence>
<dbReference type="InterPro" id="IPR027379">
    <property type="entry name" value="CLS_N"/>
</dbReference>
<keyword evidence="4 7" id="KW-1133">Transmembrane helix</keyword>
<feature type="region of interest" description="Disordered" evidence="6">
    <location>
        <begin position="107"/>
        <end position="129"/>
    </location>
</feature>
<protein>
    <recommendedName>
        <fullName evidence="8">Cardiolipin synthase N-terminal domain-containing protein</fullName>
    </recommendedName>
</protein>
<evidence type="ECO:0000256" key="4">
    <source>
        <dbReference type="ARBA" id="ARBA00022989"/>
    </source>
</evidence>
<evidence type="ECO:0000259" key="8">
    <source>
        <dbReference type="Pfam" id="PF13396"/>
    </source>
</evidence>
<feature type="domain" description="Cardiolipin synthase N-terminal" evidence="8">
    <location>
        <begin position="15"/>
        <end position="59"/>
    </location>
</feature>
<evidence type="ECO:0000313" key="10">
    <source>
        <dbReference type="Proteomes" id="UP001515100"/>
    </source>
</evidence>
<dbReference type="AlphaFoldDB" id="A0A641AMY4"/>
<proteinExistence type="predicted"/>
<evidence type="ECO:0000256" key="7">
    <source>
        <dbReference type="SAM" id="Phobius"/>
    </source>
</evidence>
<keyword evidence="2" id="KW-1003">Cell membrane</keyword>
<dbReference type="GO" id="GO:0005886">
    <property type="term" value="C:plasma membrane"/>
    <property type="evidence" value="ECO:0007669"/>
    <property type="project" value="UniProtKB-SubCell"/>
</dbReference>
<dbReference type="EMBL" id="SDPP02000003">
    <property type="protein sequence ID" value="KAA1376284.1"/>
    <property type="molecule type" value="Genomic_DNA"/>
</dbReference>